<evidence type="ECO:0000256" key="5">
    <source>
        <dbReference type="SAM" id="SignalP"/>
    </source>
</evidence>
<keyword evidence="3" id="KW-0964">Secreted</keyword>
<dbReference type="Gene3D" id="3.40.50.1820">
    <property type="entry name" value="alpha/beta hydrolase"/>
    <property type="match status" value="1"/>
</dbReference>
<evidence type="ECO:0000256" key="2">
    <source>
        <dbReference type="ARBA" id="ARBA00010701"/>
    </source>
</evidence>
<dbReference type="GO" id="GO:0016298">
    <property type="term" value="F:lipase activity"/>
    <property type="evidence" value="ECO:0007669"/>
    <property type="project" value="InterPro"/>
</dbReference>
<dbReference type="PANTHER" id="PTHR11610:SF173">
    <property type="entry name" value="LIPASE DOMAIN-CONTAINING PROTEIN-RELATED"/>
    <property type="match status" value="1"/>
</dbReference>
<protein>
    <recommendedName>
        <fullName evidence="6">Lipase domain-containing protein</fullName>
    </recommendedName>
</protein>
<dbReference type="GO" id="GO:0016042">
    <property type="term" value="P:lipid catabolic process"/>
    <property type="evidence" value="ECO:0007669"/>
    <property type="project" value="TreeGrafter"/>
</dbReference>
<organism evidence="7 8">
    <name type="scientific">Henosepilachna vigintioctopunctata</name>
    <dbReference type="NCBI Taxonomy" id="420089"/>
    <lineage>
        <taxon>Eukaryota</taxon>
        <taxon>Metazoa</taxon>
        <taxon>Ecdysozoa</taxon>
        <taxon>Arthropoda</taxon>
        <taxon>Hexapoda</taxon>
        <taxon>Insecta</taxon>
        <taxon>Pterygota</taxon>
        <taxon>Neoptera</taxon>
        <taxon>Endopterygota</taxon>
        <taxon>Coleoptera</taxon>
        <taxon>Polyphaga</taxon>
        <taxon>Cucujiformia</taxon>
        <taxon>Coccinelloidea</taxon>
        <taxon>Coccinellidae</taxon>
        <taxon>Epilachninae</taxon>
        <taxon>Epilachnini</taxon>
        <taxon>Henosepilachna</taxon>
    </lineage>
</organism>
<sequence length="329" mass="37618">MVMRKFLLVLCFHSALVNCQDLNNLTFSQWIELIGDTVKLGDGDVKESDITLLLFTRTNPNVARNLVLHGQNEIDIAKPTKFIVHGWLENYLVEWYREMKDELLKYEDANVIQVDWSRVAKLYYVSSAKNTELVGNILGNFILENKIPSENNHLIGHSLGAHVVAFAGKRIKKLTASRVRRISALDPAGPYFRLPIIFENERLSREDAEIVDVIHTDGGFFGFDEPLGTVDIYVNGGRRRQPGCHDAEPMFDVYEILKNSFCSHKRSHDYFIQSLNNAEIRCHFCASYMNLRNNTCSTSKVYQIIHQNITEDMKGICAVNTGRVPPYFQ</sequence>
<dbReference type="AlphaFoldDB" id="A0AAW1VE18"/>
<accession>A0AAW1VE18</accession>
<gene>
    <name evidence="7" type="ORF">WA026_012096</name>
</gene>
<dbReference type="Proteomes" id="UP001431783">
    <property type="component" value="Unassembled WGS sequence"/>
</dbReference>
<dbReference type="EMBL" id="JARQZJ010000126">
    <property type="protein sequence ID" value="KAK9890748.1"/>
    <property type="molecule type" value="Genomic_DNA"/>
</dbReference>
<reference evidence="7 8" key="1">
    <citation type="submission" date="2023-03" db="EMBL/GenBank/DDBJ databases">
        <title>Genome insight into feeding habits of ladybird beetles.</title>
        <authorList>
            <person name="Li H.-S."/>
            <person name="Huang Y.-H."/>
            <person name="Pang H."/>
        </authorList>
    </citation>
    <scope>NUCLEOTIDE SEQUENCE [LARGE SCALE GENOMIC DNA]</scope>
    <source>
        <strain evidence="7">SYSU_2023b</strain>
        <tissue evidence="7">Whole body</tissue>
    </source>
</reference>
<dbReference type="PRINTS" id="PR00821">
    <property type="entry name" value="TAGLIPASE"/>
</dbReference>
<dbReference type="InterPro" id="IPR013818">
    <property type="entry name" value="Lipase"/>
</dbReference>
<name>A0AAW1VE18_9CUCU</name>
<feature type="chain" id="PRO_5043710606" description="Lipase domain-containing protein" evidence="5">
    <location>
        <begin position="20"/>
        <end position="329"/>
    </location>
</feature>
<dbReference type="InterPro" id="IPR000734">
    <property type="entry name" value="TAG_lipase"/>
</dbReference>
<evidence type="ECO:0000259" key="6">
    <source>
        <dbReference type="Pfam" id="PF00151"/>
    </source>
</evidence>
<proteinExistence type="inferred from homology"/>
<dbReference type="SUPFAM" id="SSF53474">
    <property type="entry name" value="alpha/beta-Hydrolases"/>
    <property type="match status" value="1"/>
</dbReference>
<evidence type="ECO:0000313" key="8">
    <source>
        <dbReference type="Proteomes" id="UP001431783"/>
    </source>
</evidence>
<comment type="caution">
    <text evidence="7">The sequence shown here is derived from an EMBL/GenBank/DDBJ whole genome shotgun (WGS) entry which is preliminary data.</text>
</comment>
<evidence type="ECO:0000313" key="7">
    <source>
        <dbReference type="EMBL" id="KAK9890748.1"/>
    </source>
</evidence>
<evidence type="ECO:0000256" key="1">
    <source>
        <dbReference type="ARBA" id="ARBA00004613"/>
    </source>
</evidence>
<dbReference type="PANTHER" id="PTHR11610">
    <property type="entry name" value="LIPASE"/>
    <property type="match status" value="1"/>
</dbReference>
<keyword evidence="8" id="KW-1185">Reference proteome</keyword>
<feature type="domain" description="Lipase" evidence="6">
    <location>
        <begin position="39"/>
        <end position="297"/>
    </location>
</feature>
<dbReference type="InterPro" id="IPR033906">
    <property type="entry name" value="Lipase_N"/>
</dbReference>
<comment type="subcellular location">
    <subcellularLocation>
        <location evidence="1">Secreted</location>
    </subcellularLocation>
</comment>
<dbReference type="GO" id="GO:0017171">
    <property type="term" value="F:serine hydrolase activity"/>
    <property type="evidence" value="ECO:0007669"/>
    <property type="project" value="TreeGrafter"/>
</dbReference>
<dbReference type="Pfam" id="PF00151">
    <property type="entry name" value="Lipase"/>
    <property type="match status" value="1"/>
</dbReference>
<evidence type="ECO:0000256" key="3">
    <source>
        <dbReference type="ARBA" id="ARBA00022525"/>
    </source>
</evidence>
<dbReference type="GO" id="GO:0005615">
    <property type="term" value="C:extracellular space"/>
    <property type="evidence" value="ECO:0007669"/>
    <property type="project" value="TreeGrafter"/>
</dbReference>
<feature type="signal peptide" evidence="5">
    <location>
        <begin position="1"/>
        <end position="19"/>
    </location>
</feature>
<dbReference type="InterPro" id="IPR029058">
    <property type="entry name" value="AB_hydrolase_fold"/>
</dbReference>
<dbReference type="CDD" id="cd00707">
    <property type="entry name" value="Pancreat_lipase_like"/>
    <property type="match status" value="1"/>
</dbReference>
<keyword evidence="5" id="KW-0732">Signal</keyword>
<evidence type="ECO:0000256" key="4">
    <source>
        <dbReference type="RuleBase" id="RU004262"/>
    </source>
</evidence>
<comment type="similarity">
    <text evidence="2 4">Belongs to the AB hydrolase superfamily. Lipase family.</text>
</comment>